<sequence>MVYYGDDLFKGTAKYYSKYRPIYPASLIRYLIRKFSLDGKGHMLDLGCGTGQLAFRFSDWFERIVGIDTDPEMITEAIDLSKDMRIENIQFFNGNLDKYKVNAHTFFKLVTIAKAFHWMDREMVLETLYEMIPYEGGIAIIDSYSPNKELSPWQKTLNEVVKQWYGHVRRAGDTTYSHPTISHQQIVANSKFESDLYQLPTYEYCWSVETIIGHLYSTSFGAKRFLGDNVNSFEQNLREELLSIEETGVFKEQVNITVIMALKK</sequence>
<dbReference type="SUPFAM" id="SSF53335">
    <property type="entry name" value="S-adenosyl-L-methionine-dependent methyltransferases"/>
    <property type="match status" value="1"/>
</dbReference>
<gene>
    <name evidence="4" type="ORF">HXA33_12265</name>
</gene>
<dbReference type="Gene3D" id="3.40.50.150">
    <property type="entry name" value="Vaccinia Virus protein VP39"/>
    <property type="match status" value="1"/>
</dbReference>
<proteinExistence type="predicted"/>
<dbReference type="Proteomes" id="UP001057753">
    <property type="component" value="Unassembled WGS sequence"/>
</dbReference>
<dbReference type="PANTHER" id="PTHR44942:SF4">
    <property type="entry name" value="METHYLTRANSFERASE TYPE 11 DOMAIN-CONTAINING PROTEIN"/>
    <property type="match status" value="1"/>
</dbReference>
<dbReference type="Pfam" id="PF13649">
    <property type="entry name" value="Methyltransf_25"/>
    <property type="match status" value="1"/>
</dbReference>
<feature type="domain" description="Methyltransferase" evidence="3">
    <location>
        <begin position="44"/>
        <end position="131"/>
    </location>
</feature>
<name>A0A9Q4B2U7_SALAG</name>
<dbReference type="PANTHER" id="PTHR44942">
    <property type="entry name" value="METHYLTRANSF_11 DOMAIN-CONTAINING PROTEIN"/>
    <property type="match status" value="1"/>
</dbReference>
<dbReference type="GO" id="GO:0032259">
    <property type="term" value="P:methylation"/>
    <property type="evidence" value="ECO:0007669"/>
    <property type="project" value="UniProtKB-KW"/>
</dbReference>
<protein>
    <submittedName>
        <fullName evidence="4">Class I SAM-dependent methyltransferase</fullName>
    </submittedName>
</protein>
<keyword evidence="2" id="KW-0808">Transferase</keyword>
<evidence type="ECO:0000313" key="4">
    <source>
        <dbReference type="EMBL" id="MCR6097319.1"/>
    </source>
</evidence>
<dbReference type="InterPro" id="IPR041698">
    <property type="entry name" value="Methyltransf_25"/>
</dbReference>
<accession>A0A9Q4B2U7</accession>
<dbReference type="AlphaFoldDB" id="A0A9Q4B2U7"/>
<reference evidence="4" key="1">
    <citation type="submission" date="2020-06" db="EMBL/GenBank/DDBJ databases">
        <title>Insight into the genomes of haloalkaliphilic bacilli from Kenyan soda lakes.</title>
        <authorList>
            <person name="Mwirichia R."/>
            <person name="Villamizar G.C."/>
            <person name="Poehlein A."/>
            <person name="Mugweru J."/>
            <person name="Kipnyargis A."/>
            <person name="Kiplimo D."/>
            <person name="Orwa P."/>
            <person name="Daniel R."/>
        </authorList>
    </citation>
    <scope>NUCLEOTIDE SEQUENCE</scope>
    <source>
        <strain evidence="4">B1096_S55</strain>
    </source>
</reference>
<keyword evidence="1 4" id="KW-0489">Methyltransferase</keyword>
<dbReference type="EMBL" id="JABXYM010000001">
    <property type="protein sequence ID" value="MCR6097319.1"/>
    <property type="molecule type" value="Genomic_DNA"/>
</dbReference>
<dbReference type="CDD" id="cd02440">
    <property type="entry name" value="AdoMet_MTases"/>
    <property type="match status" value="1"/>
</dbReference>
<dbReference type="GO" id="GO:0008168">
    <property type="term" value="F:methyltransferase activity"/>
    <property type="evidence" value="ECO:0007669"/>
    <property type="project" value="UniProtKB-KW"/>
</dbReference>
<comment type="caution">
    <text evidence="4">The sequence shown here is derived from an EMBL/GenBank/DDBJ whole genome shotgun (WGS) entry which is preliminary data.</text>
</comment>
<evidence type="ECO:0000256" key="2">
    <source>
        <dbReference type="ARBA" id="ARBA00022679"/>
    </source>
</evidence>
<dbReference type="InterPro" id="IPR029063">
    <property type="entry name" value="SAM-dependent_MTases_sf"/>
</dbReference>
<organism evidence="4 5">
    <name type="scientific">Salipaludibacillus agaradhaerens</name>
    <name type="common">Bacillus agaradhaerens</name>
    <dbReference type="NCBI Taxonomy" id="76935"/>
    <lineage>
        <taxon>Bacteria</taxon>
        <taxon>Bacillati</taxon>
        <taxon>Bacillota</taxon>
        <taxon>Bacilli</taxon>
        <taxon>Bacillales</taxon>
        <taxon>Bacillaceae</taxon>
    </lineage>
</organism>
<dbReference type="InterPro" id="IPR051052">
    <property type="entry name" value="Diverse_substrate_MTase"/>
</dbReference>
<dbReference type="RefSeq" id="WP_257840056.1">
    <property type="nucleotide sequence ID" value="NZ_JABXYQ010000001.1"/>
</dbReference>
<keyword evidence="5" id="KW-1185">Reference proteome</keyword>
<evidence type="ECO:0000313" key="5">
    <source>
        <dbReference type="Proteomes" id="UP001057753"/>
    </source>
</evidence>
<evidence type="ECO:0000256" key="1">
    <source>
        <dbReference type="ARBA" id="ARBA00022603"/>
    </source>
</evidence>
<evidence type="ECO:0000259" key="3">
    <source>
        <dbReference type="Pfam" id="PF13649"/>
    </source>
</evidence>